<dbReference type="AlphaFoldDB" id="A0A8R1U222"/>
<reference evidence="3" key="2">
    <citation type="submission" date="2022-06" db="UniProtKB">
        <authorList>
            <consortium name="EnsemblMetazoa"/>
        </authorList>
    </citation>
    <scope>IDENTIFICATION</scope>
</reference>
<dbReference type="InterPro" id="IPR032675">
    <property type="entry name" value="LRR_dom_sf"/>
</dbReference>
<dbReference type="SUPFAM" id="SSF52058">
    <property type="entry name" value="L domain-like"/>
    <property type="match status" value="1"/>
</dbReference>
<dbReference type="EMBL" id="CMVM020000261">
    <property type="status" value="NOT_ANNOTATED_CDS"/>
    <property type="molecule type" value="Genomic_DNA"/>
</dbReference>
<name>A0A8R1U222_ONCVO</name>
<evidence type="ECO:0000313" key="3">
    <source>
        <dbReference type="EnsemblMetazoa" id="OVOC9339.1"/>
    </source>
</evidence>
<dbReference type="EnsemblMetazoa" id="OVOC9339.1">
    <property type="protein sequence ID" value="OVOC9339.1"/>
    <property type="gene ID" value="WBGene00246148"/>
</dbReference>
<proteinExistence type="predicted"/>
<evidence type="ECO:0000256" key="2">
    <source>
        <dbReference type="ARBA" id="ARBA00022737"/>
    </source>
</evidence>
<dbReference type="InterPro" id="IPR026906">
    <property type="entry name" value="LRR_5"/>
</dbReference>
<evidence type="ECO:0000313" key="4">
    <source>
        <dbReference type="Proteomes" id="UP000024404"/>
    </source>
</evidence>
<dbReference type="PANTHER" id="PTHR45712">
    <property type="entry name" value="AGAP008170-PA"/>
    <property type="match status" value="1"/>
</dbReference>
<dbReference type="Pfam" id="PF13855">
    <property type="entry name" value="LRR_8"/>
    <property type="match status" value="1"/>
</dbReference>
<accession>A0A8R1U222</accession>
<keyword evidence="4" id="KW-1185">Reference proteome</keyword>
<dbReference type="Pfam" id="PF13306">
    <property type="entry name" value="LRR_5"/>
    <property type="match status" value="1"/>
</dbReference>
<organism evidence="3 4">
    <name type="scientific">Onchocerca volvulus</name>
    <dbReference type="NCBI Taxonomy" id="6282"/>
    <lineage>
        <taxon>Eukaryota</taxon>
        <taxon>Metazoa</taxon>
        <taxon>Ecdysozoa</taxon>
        <taxon>Nematoda</taxon>
        <taxon>Chromadorea</taxon>
        <taxon>Rhabditida</taxon>
        <taxon>Spirurina</taxon>
        <taxon>Spiruromorpha</taxon>
        <taxon>Filarioidea</taxon>
        <taxon>Onchocercidae</taxon>
        <taxon>Onchocerca</taxon>
    </lineage>
</organism>
<keyword evidence="1" id="KW-0433">Leucine-rich repeat</keyword>
<protein>
    <submittedName>
        <fullName evidence="3">Uncharacterized protein</fullName>
    </submittedName>
</protein>
<evidence type="ECO:0000256" key="1">
    <source>
        <dbReference type="ARBA" id="ARBA00022614"/>
    </source>
</evidence>
<dbReference type="GO" id="GO:0005615">
    <property type="term" value="C:extracellular space"/>
    <property type="evidence" value="ECO:0007669"/>
    <property type="project" value="TreeGrafter"/>
</dbReference>
<keyword evidence="2" id="KW-0677">Repeat</keyword>
<sequence>MVDCEGANFEKIPNIWQTTIRILRIKNSSLQIIQRSAFKRYTELKELIIENCDRLRAIEKFAFKGLNRLKLLRLANNPSLTDLAKNAFSQISSRHGLRIQLINNSFSRIRQGLFRQLNHLREFTLEGQNLKIDKNAFVDLTQVDFFNLFGVISFALPSFENISRVHRLEIGRSHFSITDGIFNALSHVREIHIISNDIDIIDTGAFTGLYTIGCLTMSDNKIGNISAHAFSTIVNIGEIIIERNNIRYLEIESLISEAWRIRFRDNILYCSCHIDWLKHINVRSNL</sequence>
<dbReference type="OMA" id="FTRIRQG"/>
<dbReference type="PANTHER" id="PTHR45712:SF22">
    <property type="entry name" value="INSULIN-LIKE GROWTH FACTOR-BINDING PROTEIN COMPLEX ACID LABILE SUBUNIT"/>
    <property type="match status" value="1"/>
</dbReference>
<dbReference type="Gene3D" id="3.80.10.10">
    <property type="entry name" value="Ribonuclease Inhibitor"/>
    <property type="match status" value="2"/>
</dbReference>
<dbReference type="Proteomes" id="UP000024404">
    <property type="component" value="Unassembled WGS sequence"/>
</dbReference>
<reference evidence="4" key="1">
    <citation type="submission" date="2013-10" db="EMBL/GenBank/DDBJ databases">
        <title>Genome sequencing of Onchocerca volvulus.</title>
        <authorList>
            <person name="Cotton J."/>
            <person name="Tsai J."/>
            <person name="Stanley E."/>
            <person name="Tracey A."/>
            <person name="Holroyd N."/>
            <person name="Lustigman S."/>
            <person name="Berriman M."/>
        </authorList>
    </citation>
    <scope>NUCLEOTIDE SEQUENCE</scope>
</reference>
<dbReference type="InterPro" id="IPR050333">
    <property type="entry name" value="SLRP"/>
</dbReference>
<dbReference type="InterPro" id="IPR001611">
    <property type="entry name" value="Leu-rich_rpt"/>
</dbReference>